<dbReference type="RefSeq" id="WP_198708279.1">
    <property type="nucleotide sequence ID" value="NZ_JAEILM010000070.1"/>
</dbReference>
<protein>
    <submittedName>
        <fullName evidence="1">Uncharacterized protein</fullName>
    </submittedName>
</protein>
<accession>A0ABS0V464</accession>
<dbReference type="EMBL" id="JAEILM010000070">
    <property type="protein sequence ID" value="MBI6635058.1"/>
    <property type="molecule type" value="Genomic_DNA"/>
</dbReference>
<evidence type="ECO:0000313" key="1">
    <source>
        <dbReference type="EMBL" id="MBI6635058.1"/>
    </source>
</evidence>
<evidence type="ECO:0000313" key="2">
    <source>
        <dbReference type="Proteomes" id="UP000607562"/>
    </source>
</evidence>
<comment type="caution">
    <text evidence="1">The sequence shown here is derived from an EMBL/GenBank/DDBJ whole genome shotgun (WGS) entry which is preliminary data.</text>
</comment>
<name>A0ABS0V464_9PSED</name>
<proteinExistence type="predicted"/>
<keyword evidence="2" id="KW-1185">Reference proteome</keyword>
<reference evidence="1 2" key="1">
    <citation type="submission" date="2020-12" db="EMBL/GenBank/DDBJ databases">
        <title>Comparative genomic insights into the epidemiology and virulence of plant pathogenic Pseudomonads from Turkey.</title>
        <authorList>
            <person name="Dillon M."/>
            <person name="Ruiz-Bedoya T."/>
            <person name="Bendalovic-Torma C."/>
            <person name="Guttman K.M."/>
            <person name="Kwak H."/>
            <person name="Middleton M.A."/>
            <person name="Wang P.W."/>
            <person name="Horuz S."/>
            <person name="Aysan Y."/>
            <person name="Guttman D.S."/>
        </authorList>
    </citation>
    <scope>NUCLEOTIDE SEQUENCE [LARGE SCALE GENOMIC DNA]</scope>
    <source>
        <strain evidence="1 2">Marul_2_1</strain>
    </source>
</reference>
<gene>
    <name evidence="1" type="ORF">YA0871_20545</name>
</gene>
<dbReference type="Proteomes" id="UP000607562">
    <property type="component" value="Unassembled WGS sequence"/>
</dbReference>
<sequence length="198" mass="22638">MSKPLPTLPKKNDPRFLEFCDFLSDEPVRPAASLAPGNYENHLAVLEVSVDPQPNCDLGHCWFNCLDQQYLHGGDVVYGWSLWSCSGVYIAQHHAVWRMENGVLIDPTPNQGKVGMALFMPDNRAPIDILGLRSPPNLEWLNAKNFKWLMGPHKQTDFFIGAMQPAPDQKDRVDRTRMRYLDVTMENRIDLRNHHMGI</sequence>
<organism evidence="1 2">
    <name type="scientific">Pseudomonas paralactis</name>
    <dbReference type="NCBI Taxonomy" id="1615673"/>
    <lineage>
        <taxon>Bacteria</taxon>
        <taxon>Pseudomonadati</taxon>
        <taxon>Pseudomonadota</taxon>
        <taxon>Gammaproteobacteria</taxon>
        <taxon>Pseudomonadales</taxon>
        <taxon>Pseudomonadaceae</taxon>
        <taxon>Pseudomonas</taxon>
    </lineage>
</organism>